<organism evidence="1 2">
    <name type="scientific">Acanthoscelides obtectus</name>
    <name type="common">Bean weevil</name>
    <name type="synonym">Bruchus obtectus</name>
    <dbReference type="NCBI Taxonomy" id="200917"/>
    <lineage>
        <taxon>Eukaryota</taxon>
        <taxon>Metazoa</taxon>
        <taxon>Ecdysozoa</taxon>
        <taxon>Arthropoda</taxon>
        <taxon>Hexapoda</taxon>
        <taxon>Insecta</taxon>
        <taxon>Pterygota</taxon>
        <taxon>Neoptera</taxon>
        <taxon>Endopterygota</taxon>
        <taxon>Coleoptera</taxon>
        <taxon>Polyphaga</taxon>
        <taxon>Cucujiformia</taxon>
        <taxon>Chrysomeloidea</taxon>
        <taxon>Chrysomelidae</taxon>
        <taxon>Bruchinae</taxon>
        <taxon>Bruchini</taxon>
        <taxon>Acanthoscelides</taxon>
    </lineage>
</organism>
<evidence type="ECO:0000313" key="1">
    <source>
        <dbReference type="EMBL" id="CAH1968645.1"/>
    </source>
</evidence>
<sequence>MLIKNAKGVVGGRNTKGIVRCLYSIISAVSKTPI</sequence>
<name>A0A9P0P7N4_ACAOB</name>
<protein>
    <submittedName>
        <fullName evidence="1">Uncharacterized protein</fullName>
    </submittedName>
</protein>
<gene>
    <name evidence="1" type="ORF">ACAOBT_LOCUS7982</name>
</gene>
<dbReference type="Proteomes" id="UP001152888">
    <property type="component" value="Unassembled WGS sequence"/>
</dbReference>
<dbReference type="AlphaFoldDB" id="A0A9P0P7N4"/>
<evidence type="ECO:0000313" key="2">
    <source>
        <dbReference type="Proteomes" id="UP001152888"/>
    </source>
</evidence>
<proteinExistence type="predicted"/>
<accession>A0A9P0P7N4</accession>
<reference evidence="1" key="1">
    <citation type="submission" date="2022-03" db="EMBL/GenBank/DDBJ databases">
        <authorList>
            <person name="Sayadi A."/>
        </authorList>
    </citation>
    <scope>NUCLEOTIDE SEQUENCE</scope>
</reference>
<keyword evidence="2" id="KW-1185">Reference proteome</keyword>
<comment type="caution">
    <text evidence="1">The sequence shown here is derived from an EMBL/GenBank/DDBJ whole genome shotgun (WGS) entry which is preliminary data.</text>
</comment>
<dbReference type="EMBL" id="CAKOFQ010006755">
    <property type="protein sequence ID" value="CAH1968645.1"/>
    <property type="molecule type" value="Genomic_DNA"/>
</dbReference>
<dbReference type="OrthoDB" id="6778443at2759"/>